<evidence type="ECO:0000313" key="1">
    <source>
        <dbReference type="EMBL" id="KAL3889045.1"/>
    </source>
</evidence>
<proteinExistence type="predicted"/>
<organism evidence="1 2">
    <name type="scientific">Sinanodonta woodiana</name>
    <name type="common">Chinese pond mussel</name>
    <name type="synonym">Anodonta woodiana</name>
    <dbReference type="NCBI Taxonomy" id="1069815"/>
    <lineage>
        <taxon>Eukaryota</taxon>
        <taxon>Metazoa</taxon>
        <taxon>Spiralia</taxon>
        <taxon>Lophotrochozoa</taxon>
        <taxon>Mollusca</taxon>
        <taxon>Bivalvia</taxon>
        <taxon>Autobranchia</taxon>
        <taxon>Heteroconchia</taxon>
        <taxon>Palaeoheterodonta</taxon>
        <taxon>Unionida</taxon>
        <taxon>Unionoidea</taxon>
        <taxon>Unionidae</taxon>
        <taxon>Unioninae</taxon>
        <taxon>Sinanodonta</taxon>
    </lineage>
</organism>
<evidence type="ECO:0000313" key="2">
    <source>
        <dbReference type="Proteomes" id="UP001634394"/>
    </source>
</evidence>
<feature type="non-terminal residue" evidence="1">
    <location>
        <position position="107"/>
    </location>
</feature>
<name>A0ABD3XVH5_SINWO</name>
<dbReference type="Proteomes" id="UP001634394">
    <property type="component" value="Unassembled WGS sequence"/>
</dbReference>
<evidence type="ECO:0008006" key="3">
    <source>
        <dbReference type="Google" id="ProtNLM"/>
    </source>
</evidence>
<accession>A0ABD3XVH5</accession>
<reference evidence="1 2" key="1">
    <citation type="submission" date="2024-11" db="EMBL/GenBank/DDBJ databases">
        <title>Chromosome-level genome assembly of the freshwater bivalve Anodonta woodiana.</title>
        <authorList>
            <person name="Chen X."/>
        </authorList>
    </citation>
    <scope>NUCLEOTIDE SEQUENCE [LARGE SCALE GENOMIC DNA]</scope>
    <source>
        <strain evidence="1">MN2024</strain>
        <tissue evidence="1">Gills</tissue>
    </source>
</reference>
<feature type="non-terminal residue" evidence="1">
    <location>
        <position position="1"/>
    </location>
</feature>
<dbReference type="EMBL" id="JBJQND010000001">
    <property type="protein sequence ID" value="KAL3889045.1"/>
    <property type="molecule type" value="Genomic_DNA"/>
</dbReference>
<protein>
    <recommendedName>
        <fullName evidence="3">TLC domain-containing protein</fullName>
    </recommendedName>
</protein>
<keyword evidence="2" id="KW-1185">Reference proteome</keyword>
<gene>
    <name evidence="1" type="ORF">ACJMK2_001403</name>
</gene>
<sequence length="107" mass="12364">YPVLMFDWLMDKPNTREELRSITMVHGVLYVMITGMIMQLQWCAECLDTALLEHQQYAALGLATTQHLVFSWTMLSVVDMKFQYTTVAISHGTLTIVRTMKMLVYVV</sequence>
<dbReference type="AlphaFoldDB" id="A0ABD3XVH5"/>
<comment type="caution">
    <text evidence="1">The sequence shown here is derived from an EMBL/GenBank/DDBJ whole genome shotgun (WGS) entry which is preliminary data.</text>
</comment>